<protein>
    <recommendedName>
        <fullName evidence="3">Beta-lactamase-like protein</fullName>
    </recommendedName>
</protein>
<gene>
    <name evidence="1" type="ORF">BD324DRAFT_638279</name>
</gene>
<sequence>MSTPISIPDISKSTDSTDKELVIRQVTPDIVTFSKPFSRFGMIAIGGRSTAIRLPSTDIFIYVSTPHSPATAETIRNMGGEVKWLVTPDGEHGMYIEEYTKAYPKAQPIGVERFAKSKPQIQWAGLFGAGGETKQYGFEPHITLLQFTAHPNHELMAVHHPSKTLIQGDMLFNLPPKEQYSRVGMPFFVKTAGHKMSPEEHFHASTISKLVKDKALAKRELEPINKLEWDRIIPCHGDVIETGGKEAWAKVFNQFE</sequence>
<dbReference type="GeneID" id="33558906"/>
<dbReference type="InterPro" id="IPR036866">
    <property type="entry name" value="RibonucZ/Hydroxyglut_hydro"/>
</dbReference>
<comment type="caution">
    <text evidence="1">The sequence shown here is derived from an EMBL/GenBank/DDBJ whole genome shotgun (WGS) entry which is preliminary data.</text>
</comment>
<dbReference type="InterPro" id="IPR025638">
    <property type="entry name" value="DUF4336"/>
</dbReference>
<dbReference type="PANTHER" id="PTHR33835">
    <property type="entry name" value="YALI0C07656P"/>
    <property type="match status" value="1"/>
</dbReference>
<dbReference type="InParanoid" id="A0A1Y1UAH3"/>
<evidence type="ECO:0000313" key="1">
    <source>
        <dbReference type="EMBL" id="ORX34075.1"/>
    </source>
</evidence>
<dbReference type="RefSeq" id="XP_021868363.1">
    <property type="nucleotide sequence ID" value="XM_022017097.1"/>
</dbReference>
<reference evidence="1 2" key="1">
    <citation type="submission" date="2017-03" db="EMBL/GenBank/DDBJ databases">
        <title>Widespread Adenine N6-methylation of Active Genes in Fungi.</title>
        <authorList>
            <consortium name="DOE Joint Genome Institute"/>
            <person name="Mondo S.J."/>
            <person name="Dannebaum R.O."/>
            <person name="Kuo R.C."/>
            <person name="Louie K.B."/>
            <person name="Bewick A.J."/>
            <person name="Labutti K."/>
            <person name="Haridas S."/>
            <person name="Kuo A."/>
            <person name="Salamov A."/>
            <person name="Ahrendt S.R."/>
            <person name="Lau R."/>
            <person name="Bowen B.P."/>
            <person name="Lipzen A."/>
            <person name="Sullivan W."/>
            <person name="Andreopoulos W.B."/>
            <person name="Clum A."/>
            <person name="Lindquist E."/>
            <person name="Daum C."/>
            <person name="Northen T.R."/>
            <person name="Ramamoorthy G."/>
            <person name="Schmitz R.J."/>
            <person name="Gryganskyi A."/>
            <person name="Culley D."/>
            <person name="Magnuson J."/>
            <person name="James T.Y."/>
            <person name="O'Malley M.A."/>
            <person name="Stajich J.E."/>
            <person name="Spatafora J.W."/>
            <person name="Visel A."/>
            <person name="Grigoriev I.V."/>
        </authorList>
    </citation>
    <scope>NUCLEOTIDE SEQUENCE [LARGE SCALE GENOMIC DNA]</scope>
    <source>
        <strain evidence="1 2">NRRL Y-17943</strain>
    </source>
</reference>
<dbReference type="EMBL" id="NBSH01000016">
    <property type="protein sequence ID" value="ORX34075.1"/>
    <property type="molecule type" value="Genomic_DNA"/>
</dbReference>
<proteinExistence type="predicted"/>
<dbReference type="SUPFAM" id="SSF56281">
    <property type="entry name" value="Metallo-hydrolase/oxidoreductase"/>
    <property type="match status" value="1"/>
</dbReference>
<dbReference type="PANTHER" id="PTHR33835:SF1">
    <property type="entry name" value="METALLO-BETA-LACTAMASE DOMAIN-CONTAINING PROTEIN"/>
    <property type="match status" value="1"/>
</dbReference>
<evidence type="ECO:0008006" key="3">
    <source>
        <dbReference type="Google" id="ProtNLM"/>
    </source>
</evidence>
<accession>A0A1Y1UAH3</accession>
<evidence type="ECO:0000313" key="2">
    <source>
        <dbReference type="Proteomes" id="UP000193218"/>
    </source>
</evidence>
<organism evidence="1 2">
    <name type="scientific">Kockovaella imperatae</name>
    <dbReference type="NCBI Taxonomy" id="4999"/>
    <lineage>
        <taxon>Eukaryota</taxon>
        <taxon>Fungi</taxon>
        <taxon>Dikarya</taxon>
        <taxon>Basidiomycota</taxon>
        <taxon>Agaricomycotina</taxon>
        <taxon>Tremellomycetes</taxon>
        <taxon>Tremellales</taxon>
        <taxon>Cuniculitremaceae</taxon>
        <taxon>Kockovaella</taxon>
    </lineage>
</organism>
<keyword evidence="2" id="KW-1185">Reference proteome</keyword>
<dbReference type="AlphaFoldDB" id="A0A1Y1UAH3"/>
<dbReference type="Proteomes" id="UP000193218">
    <property type="component" value="Unassembled WGS sequence"/>
</dbReference>
<dbReference type="OrthoDB" id="421671at2759"/>
<name>A0A1Y1UAH3_9TREE</name>